<dbReference type="Proteomes" id="UP000594263">
    <property type="component" value="Unplaced"/>
</dbReference>
<evidence type="ECO:0000256" key="7">
    <source>
        <dbReference type="SAM" id="Phobius"/>
    </source>
</evidence>
<dbReference type="InterPro" id="IPR000873">
    <property type="entry name" value="AMP-dep_synth/lig_dom"/>
</dbReference>
<keyword evidence="5" id="KW-0067">ATP-binding</keyword>
<dbReference type="PANTHER" id="PTHR24096">
    <property type="entry name" value="LONG-CHAIN-FATTY-ACID--COA LIGASE"/>
    <property type="match status" value="1"/>
</dbReference>
<keyword evidence="11" id="KW-1185">Reference proteome</keyword>
<evidence type="ECO:0000256" key="3">
    <source>
        <dbReference type="ARBA" id="ARBA00022598"/>
    </source>
</evidence>
<comment type="catalytic activity">
    <reaction evidence="6">
        <text>(E)-4-coumarate + ATP + CoA = (E)-4-coumaroyl-CoA + AMP + diphosphate</text>
        <dbReference type="Rhea" id="RHEA:19641"/>
        <dbReference type="ChEBI" id="CHEBI:12876"/>
        <dbReference type="ChEBI" id="CHEBI:30616"/>
        <dbReference type="ChEBI" id="CHEBI:33019"/>
        <dbReference type="ChEBI" id="CHEBI:57287"/>
        <dbReference type="ChEBI" id="CHEBI:85008"/>
        <dbReference type="ChEBI" id="CHEBI:456215"/>
        <dbReference type="EC" id="6.2.1.12"/>
    </reaction>
    <physiologicalReaction direction="left-to-right" evidence="6">
        <dbReference type="Rhea" id="RHEA:19642"/>
    </physiologicalReaction>
</comment>
<reference evidence="10" key="1">
    <citation type="submission" date="2021-01" db="UniProtKB">
        <authorList>
            <consortium name="EnsemblPlants"/>
        </authorList>
    </citation>
    <scope>IDENTIFICATION</scope>
</reference>
<dbReference type="GO" id="GO:0016207">
    <property type="term" value="F:4-coumarate-CoA ligase activity"/>
    <property type="evidence" value="ECO:0007669"/>
    <property type="project" value="UniProtKB-EC"/>
</dbReference>
<dbReference type="AlphaFoldDB" id="A0A7N0UKJ8"/>
<evidence type="ECO:0000256" key="4">
    <source>
        <dbReference type="ARBA" id="ARBA00022741"/>
    </source>
</evidence>
<feature type="domain" description="AMP-binding enzyme C-terminal" evidence="9">
    <location>
        <begin position="470"/>
        <end position="544"/>
    </location>
</feature>
<evidence type="ECO:0000259" key="8">
    <source>
        <dbReference type="Pfam" id="PF00501"/>
    </source>
</evidence>
<dbReference type="InterPro" id="IPR020845">
    <property type="entry name" value="AMP-binding_CS"/>
</dbReference>
<dbReference type="CDD" id="cd05904">
    <property type="entry name" value="4CL"/>
    <property type="match status" value="1"/>
</dbReference>
<dbReference type="Gramene" id="Kaladp0071s0373.1.v1.1">
    <property type="protein sequence ID" value="Kaladp0071s0373.1.v1.1"/>
    <property type="gene ID" value="Kaladp0071s0373.v1.1"/>
</dbReference>
<dbReference type="EnsemblPlants" id="Kaladp0071s0373.1.v1.1">
    <property type="protein sequence ID" value="Kaladp0071s0373.1.v1.1"/>
    <property type="gene ID" value="Kaladp0071s0373.v1.1"/>
</dbReference>
<dbReference type="Gene3D" id="3.30.300.30">
    <property type="match status" value="1"/>
</dbReference>
<feature type="transmembrane region" description="Helical" evidence="7">
    <location>
        <begin position="97"/>
        <end position="119"/>
    </location>
</feature>
<evidence type="ECO:0000313" key="11">
    <source>
        <dbReference type="Proteomes" id="UP000594263"/>
    </source>
</evidence>
<dbReference type="GO" id="GO:0009698">
    <property type="term" value="P:phenylpropanoid metabolic process"/>
    <property type="evidence" value="ECO:0007669"/>
    <property type="project" value="EnsemblPlants"/>
</dbReference>
<dbReference type="InterPro" id="IPR045851">
    <property type="entry name" value="AMP-bd_C_sf"/>
</dbReference>
<keyword evidence="4" id="KW-0547">Nucleotide-binding</keyword>
<keyword evidence="3" id="KW-0436">Ligase</keyword>
<keyword evidence="7" id="KW-1133">Transmembrane helix</keyword>
<proteinExistence type="inferred from homology"/>
<evidence type="ECO:0000259" key="9">
    <source>
        <dbReference type="Pfam" id="PF13193"/>
    </source>
</evidence>
<dbReference type="GO" id="GO:0006744">
    <property type="term" value="P:ubiquinone biosynthetic process"/>
    <property type="evidence" value="ECO:0007669"/>
    <property type="project" value="EnsemblPlants"/>
</dbReference>
<dbReference type="FunFam" id="3.30.300.30:FF:000007">
    <property type="entry name" value="4-coumarate--CoA ligase 2"/>
    <property type="match status" value="1"/>
</dbReference>
<dbReference type="Gene3D" id="3.40.50.12780">
    <property type="entry name" value="N-terminal domain of ligase-like"/>
    <property type="match status" value="1"/>
</dbReference>
<name>A0A7N0UKJ8_KALFE</name>
<dbReference type="PANTHER" id="PTHR24096:SF149">
    <property type="entry name" value="AMP-BINDING DOMAIN-CONTAINING PROTEIN-RELATED"/>
    <property type="match status" value="1"/>
</dbReference>
<organism evidence="10 11">
    <name type="scientific">Kalanchoe fedtschenkoi</name>
    <name type="common">Lavender scallops</name>
    <name type="synonym">South American air plant</name>
    <dbReference type="NCBI Taxonomy" id="63787"/>
    <lineage>
        <taxon>Eukaryota</taxon>
        <taxon>Viridiplantae</taxon>
        <taxon>Streptophyta</taxon>
        <taxon>Embryophyta</taxon>
        <taxon>Tracheophyta</taxon>
        <taxon>Spermatophyta</taxon>
        <taxon>Magnoliopsida</taxon>
        <taxon>eudicotyledons</taxon>
        <taxon>Gunneridae</taxon>
        <taxon>Pentapetalae</taxon>
        <taxon>Saxifragales</taxon>
        <taxon>Crassulaceae</taxon>
        <taxon>Kalanchoe</taxon>
    </lineage>
</organism>
<comment type="similarity">
    <text evidence="1">Belongs to the ATP-dependent AMP-binding enzyme family.</text>
</comment>
<dbReference type="InterPro" id="IPR025110">
    <property type="entry name" value="AMP-bd_C"/>
</dbReference>
<dbReference type="Pfam" id="PF00501">
    <property type="entry name" value="AMP-binding"/>
    <property type="match status" value="1"/>
</dbReference>
<dbReference type="EC" id="6.2.1.12" evidence="2"/>
<evidence type="ECO:0000256" key="1">
    <source>
        <dbReference type="ARBA" id="ARBA00006432"/>
    </source>
</evidence>
<dbReference type="PROSITE" id="PS00455">
    <property type="entry name" value="AMP_BINDING"/>
    <property type="match status" value="1"/>
</dbReference>
<dbReference type="SUPFAM" id="SSF56801">
    <property type="entry name" value="Acetyl-CoA synthetase-like"/>
    <property type="match status" value="1"/>
</dbReference>
<evidence type="ECO:0000256" key="5">
    <source>
        <dbReference type="ARBA" id="ARBA00022840"/>
    </source>
</evidence>
<dbReference type="GO" id="GO:0005777">
    <property type="term" value="C:peroxisome"/>
    <property type="evidence" value="ECO:0007669"/>
    <property type="project" value="EnsemblPlants"/>
</dbReference>
<feature type="transmembrane region" description="Helical" evidence="7">
    <location>
        <begin position="256"/>
        <end position="278"/>
    </location>
</feature>
<keyword evidence="7" id="KW-0812">Transmembrane</keyword>
<accession>A0A7N0UKJ8</accession>
<dbReference type="Pfam" id="PF13193">
    <property type="entry name" value="AMP-binding_C"/>
    <property type="match status" value="1"/>
</dbReference>
<evidence type="ECO:0000256" key="2">
    <source>
        <dbReference type="ARBA" id="ARBA00012959"/>
    </source>
</evidence>
<protein>
    <recommendedName>
        <fullName evidence="2">4-coumarate--CoA ligase</fullName>
        <ecNumber evidence="2">6.2.1.12</ecNumber>
    </recommendedName>
</protein>
<dbReference type="InterPro" id="IPR042099">
    <property type="entry name" value="ANL_N_sf"/>
</dbReference>
<dbReference type="OMA" id="RFGNYWG"/>
<evidence type="ECO:0000256" key="6">
    <source>
        <dbReference type="ARBA" id="ARBA00034252"/>
    </source>
</evidence>
<evidence type="ECO:0000313" key="10">
    <source>
        <dbReference type="EnsemblPlants" id="Kaladp0071s0373.1.v1.1"/>
    </source>
</evidence>
<feature type="domain" description="AMP-dependent synthetase/ligase" evidence="8">
    <location>
        <begin position="54"/>
        <end position="418"/>
    </location>
</feature>
<sequence>MSYNDSVVVVCNDSINPVGLDWFCPETGIYTSLHPTVQLPTRPDIDVVTFTFSQKHDGQTALIDSAAGYSVSYSDLFPLVQSMAFGLIEKGIQKGDVVLILLPNSLLFPVLFLSVLYAGGVVTSMSPLSSEFEVQKQAAHANVKLGFCGAKHVEKLNEMGVSAIQVPDAFSSNQEFMEYCDLLKPRGDVKLISRPAIHQDDTAAILYSSGTTGASKGVVLSHGNLIATAELFVRCEASQYDETSSSNVYLAALPMFHIYGLSLFVIGLLSLGSGIVVMSRFSIDEAVQAIAQHKVTHFPVVPPILAALAAKAKGGCAGSLRSLKQVSVGASYTTKKVIDDFVQALPHVDFIQGYGLTESSAVGTRGFNTRNLRKYFSVGLLAPNMQAKVVDWVTGSLMSPGLTGELWLRGPGIMKGYLNNEEASREAVDKDGWLRTGDIVFFDLDGYLYIVDRLKDVIKYKGFQIAPGDLEEALISHPEIDDTAVTAGKDEVAGEVPVAFVVRSEGSSLSHKAVMDYVAQKVAPHKKVRQVIFVQSIPRSPAGKILRRTLRNALASKL</sequence>
<dbReference type="GO" id="GO:0005524">
    <property type="term" value="F:ATP binding"/>
    <property type="evidence" value="ECO:0007669"/>
    <property type="project" value="UniProtKB-KW"/>
</dbReference>
<dbReference type="FunFam" id="3.40.50.12780:FF:000003">
    <property type="entry name" value="Long-chain-fatty-acid--CoA ligase FadD"/>
    <property type="match status" value="1"/>
</dbReference>
<keyword evidence="7" id="KW-0472">Membrane</keyword>